<dbReference type="InterPro" id="IPR044398">
    <property type="entry name" value="Globin-sensor_dom"/>
</dbReference>
<dbReference type="RefSeq" id="WP_071678125.1">
    <property type="nucleotide sequence ID" value="NZ_CP016313.1"/>
</dbReference>
<reference evidence="3" key="1">
    <citation type="submission" date="2016-06" db="EMBL/GenBank/DDBJ databases">
        <title>Whole genome sequencing of Thermus brockianus strain GE-1.</title>
        <authorList>
            <person name="Schaefers C."/>
            <person name="Blank S."/>
            <person name="Wiebusch S."/>
            <person name="Elleuche S."/>
            <person name="Antranikian G."/>
        </authorList>
    </citation>
    <scope>NUCLEOTIDE SEQUENCE [LARGE SCALE GENOMIC DNA]</scope>
    <source>
        <strain evidence="3">GE-1</strain>
        <plasmid evidence="3">ptb1</plasmid>
    </source>
</reference>
<dbReference type="GO" id="GO:0019825">
    <property type="term" value="F:oxygen binding"/>
    <property type="evidence" value="ECO:0007669"/>
    <property type="project" value="InterPro"/>
</dbReference>
<dbReference type="OrthoDB" id="9834463at2"/>
<accession>A0A1J0LVQ3</accession>
<keyword evidence="2" id="KW-0614">Plasmid</keyword>
<evidence type="ECO:0000313" key="3">
    <source>
        <dbReference type="Proteomes" id="UP000182993"/>
    </source>
</evidence>
<geneLocation type="plasmid" evidence="3">
    <name>ptb1</name>
</geneLocation>
<organism evidence="2 3">
    <name type="scientific">Thermus brockianus</name>
    <dbReference type="NCBI Taxonomy" id="56956"/>
    <lineage>
        <taxon>Bacteria</taxon>
        <taxon>Thermotogati</taxon>
        <taxon>Deinococcota</taxon>
        <taxon>Deinococci</taxon>
        <taxon>Thermales</taxon>
        <taxon>Thermaceae</taxon>
        <taxon>Thermus</taxon>
    </lineage>
</organism>
<evidence type="ECO:0000313" key="2">
    <source>
        <dbReference type="EMBL" id="APD10438.1"/>
    </source>
</evidence>
<gene>
    <name evidence="2" type="ORF">A0O31_02413</name>
</gene>
<dbReference type="GO" id="GO:0020037">
    <property type="term" value="F:heme binding"/>
    <property type="evidence" value="ECO:0007669"/>
    <property type="project" value="InterPro"/>
</dbReference>
<proteinExistence type="predicted"/>
<protein>
    <recommendedName>
        <fullName evidence="1">Globin-sensor domain-containing protein</fullName>
    </recommendedName>
</protein>
<dbReference type="KEGG" id="tbc:A0O31_02413"/>
<name>A0A1J0LVQ3_THEBO</name>
<dbReference type="Proteomes" id="UP000182993">
    <property type="component" value="Plasmid pTB1"/>
</dbReference>
<dbReference type="InterPro" id="IPR012292">
    <property type="entry name" value="Globin/Proto"/>
</dbReference>
<dbReference type="AlphaFoldDB" id="A0A1J0LVQ3"/>
<feature type="domain" description="Globin-sensor" evidence="1">
    <location>
        <begin position="12"/>
        <end position="161"/>
    </location>
</feature>
<evidence type="ECO:0000259" key="1">
    <source>
        <dbReference type="Pfam" id="PF11563"/>
    </source>
</evidence>
<dbReference type="Gene3D" id="1.10.490.10">
    <property type="entry name" value="Globins"/>
    <property type="match status" value="1"/>
</dbReference>
<dbReference type="EMBL" id="CP016313">
    <property type="protein sequence ID" value="APD10438.1"/>
    <property type="molecule type" value="Genomic_DNA"/>
</dbReference>
<sequence>MIKNLFALTPEERAAYLRQMAELMGVLSDWELLASVREQVEPYFPVVAGRIAERLRHHPLTQQIQDVTQALTAIAQVYFARPTLDAEYLERRARAGRAYLEAGFSTGTLVAGIYGLWVDEWTRVFSELFHEDPGLLARLNRALALVSLYNLAIVAQQYTYESELQARELEERLLAKFLKATGISRELYEQMAKTAGEE</sequence>
<dbReference type="Pfam" id="PF11563">
    <property type="entry name" value="Protoglobin"/>
    <property type="match status" value="1"/>
</dbReference>